<comment type="caution">
    <text evidence="1">The sequence shown here is derived from an EMBL/GenBank/DDBJ whole genome shotgun (WGS) entry which is preliminary data.</text>
</comment>
<name>A0ABT1X0Y4_9PROT</name>
<dbReference type="Proteomes" id="UP001524642">
    <property type="component" value="Unassembled WGS sequence"/>
</dbReference>
<evidence type="ECO:0000313" key="1">
    <source>
        <dbReference type="EMBL" id="MCR0980629.1"/>
    </source>
</evidence>
<proteinExistence type="predicted"/>
<dbReference type="RefSeq" id="WP_257714311.1">
    <property type="nucleotide sequence ID" value="NZ_JANJOU010000001.1"/>
</dbReference>
<dbReference type="EMBL" id="JANJOU010000001">
    <property type="protein sequence ID" value="MCR0980629.1"/>
    <property type="molecule type" value="Genomic_DNA"/>
</dbReference>
<reference evidence="1 2" key="1">
    <citation type="submission" date="2022-06" db="EMBL/GenBank/DDBJ databases">
        <title>Roseomonas CN29.</title>
        <authorList>
            <person name="Cheng Y."/>
            <person name="He X."/>
        </authorList>
    </citation>
    <scope>NUCLEOTIDE SEQUENCE [LARGE SCALE GENOMIC DNA]</scope>
    <source>
        <strain evidence="1 2">CN29</strain>
    </source>
</reference>
<organism evidence="1 2">
    <name type="scientific">Roseomonas populi</name>
    <dbReference type="NCBI Taxonomy" id="3121582"/>
    <lineage>
        <taxon>Bacteria</taxon>
        <taxon>Pseudomonadati</taxon>
        <taxon>Pseudomonadota</taxon>
        <taxon>Alphaproteobacteria</taxon>
        <taxon>Acetobacterales</taxon>
        <taxon>Roseomonadaceae</taxon>
        <taxon>Roseomonas</taxon>
    </lineage>
</organism>
<sequence>MQKTTRIKKRRVKAAPTIYAPIKLLHIPAALDAAGEPRVMLEVPPRPGSVTRRPMLHAFASVAAALAAKAEMEAR</sequence>
<protein>
    <submittedName>
        <fullName evidence="1">Uncharacterized protein</fullName>
    </submittedName>
</protein>
<gene>
    <name evidence="1" type="ORF">NRP21_01030</name>
</gene>
<keyword evidence="2" id="KW-1185">Reference proteome</keyword>
<accession>A0ABT1X0Y4</accession>
<evidence type="ECO:0000313" key="2">
    <source>
        <dbReference type="Proteomes" id="UP001524642"/>
    </source>
</evidence>